<dbReference type="GO" id="GO:0003727">
    <property type="term" value="F:single-stranded RNA binding"/>
    <property type="evidence" value="ECO:0007669"/>
    <property type="project" value="InterPro"/>
</dbReference>
<keyword evidence="8" id="KW-1185">Reference proteome</keyword>
<dbReference type="EMBL" id="PIPJ01000001">
    <property type="protein sequence ID" value="RUO23625.1"/>
    <property type="molecule type" value="Genomic_DNA"/>
</dbReference>
<evidence type="ECO:0000313" key="8">
    <source>
        <dbReference type="Proteomes" id="UP000288395"/>
    </source>
</evidence>
<dbReference type="CDD" id="cd00165">
    <property type="entry name" value="S4"/>
    <property type="match status" value="1"/>
</dbReference>
<feature type="compositionally biased region" description="Basic and acidic residues" evidence="5">
    <location>
        <begin position="109"/>
        <end position="128"/>
    </location>
</feature>
<proteinExistence type="inferred from homology"/>
<dbReference type="InterPro" id="IPR002942">
    <property type="entry name" value="S4_RNA-bd"/>
</dbReference>
<keyword evidence="3 4" id="KW-0238">DNA-binding</keyword>
<accession>A0A432W332</accession>
<feature type="domain" description="RNA-binding S4" evidence="6">
    <location>
        <begin position="7"/>
        <end position="70"/>
    </location>
</feature>
<evidence type="ECO:0000313" key="7">
    <source>
        <dbReference type="EMBL" id="RUO23625.1"/>
    </source>
</evidence>
<comment type="similarity">
    <text evidence="1 4">Belongs to the HSP15 family.</text>
</comment>
<sequence>MSDSVAVRLDKWLWAARFFKTRGLARTAVQAGKVTYNGQRSKPAKPVELGAELVVPRGHDKVEVIVRAISEQRRNATEAQKLYEETAESIRKREANAEARKLNQMYNPHPDHRPDKKERRELIKFKNQ</sequence>
<keyword evidence="2 4" id="KW-0694">RNA-binding</keyword>
<dbReference type="SUPFAM" id="SSF55174">
    <property type="entry name" value="Alpha-L RNA-binding motif"/>
    <property type="match status" value="1"/>
</dbReference>
<dbReference type="InterPro" id="IPR025708">
    <property type="entry name" value="HSP15"/>
</dbReference>
<evidence type="ECO:0000256" key="5">
    <source>
        <dbReference type="SAM" id="MobiDB-lite"/>
    </source>
</evidence>
<dbReference type="GO" id="GO:0043023">
    <property type="term" value="F:ribosomal large subunit binding"/>
    <property type="evidence" value="ECO:0007669"/>
    <property type="project" value="InterPro"/>
</dbReference>
<evidence type="ECO:0000256" key="2">
    <source>
        <dbReference type="ARBA" id="ARBA00022884"/>
    </source>
</evidence>
<feature type="region of interest" description="Disordered" evidence="5">
    <location>
        <begin position="99"/>
        <end position="128"/>
    </location>
</feature>
<dbReference type="OrthoDB" id="9797176at2"/>
<dbReference type="GO" id="GO:0034605">
    <property type="term" value="P:cellular response to heat"/>
    <property type="evidence" value="ECO:0007669"/>
    <property type="project" value="InterPro"/>
</dbReference>
<evidence type="ECO:0000256" key="1">
    <source>
        <dbReference type="ARBA" id="ARBA00008396"/>
    </source>
</evidence>
<gene>
    <name evidence="7" type="ORF">CWE08_02980</name>
</gene>
<reference evidence="8" key="1">
    <citation type="journal article" date="2018" name="Front. Microbiol.">
        <title>Genome-Based Analysis Reveals the Taxonomy and Diversity of the Family Idiomarinaceae.</title>
        <authorList>
            <person name="Liu Y."/>
            <person name="Lai Q."/>
            <person name="Shao Z."/>
        </authorList>
    </citation>
    <scope>NUCLEOTIDE SEQUENCE [LARGE SCALE GENOMIC DNA]</scope>
    <source>
        <strain evidence="8">GBPy7</strain>
    </source>
</reference>
<dbReference type="InterPro" id="IPR036986">
    <property type="entry name" value="S4_RNA-bd_sf"/>
</dbReference>
<dbReference type="PIRSF" id="PIRSF016821">
    <property type="entry name" value="HSP15"/>
    <property type="match status" value="1"/>
</dbReference>
<dbReference type="NCBIfam" id="NF007673">
    <property type="entry name" value="PRK10348.1"/>
    <property type="match status" value="1"/>
</dbReference>
<name>A0A432W332_9GAMM</name>
<dbReference type="AlphaFoldDB" id="A0A432W332"/>
<dbReference type="Proteomes" id="UP000288395">
    <property type="component" value="Unassembled WGS sequence"/>
</dbReference>
<dbReference type="Pfam" id="PF01479">
    <property type="entry name" value="S4"/>
    <property type="match status" value="1"/>
</dbReference>
<dbReference type="SMART" id="SM00363">
    <property type="entry name" value="S4"/>
    <property type="match status" value="1"/>
</dbReference>
<protein>
    <recommendedName>
        <fullName evidence="4">Heat shock protein 15</fullName>
    </recommendedName>
</protein>
<dbReference type="GO" id="GO:0003677">
    <property type="term" value="F:DNA binding"/>
    <property type="evidence" value="ECO:0007669"/>
    <property type="project" value="UniProtKB-KW"/>
</dbReference>
<evidence type="ECO:0000256" key="4">
    <source>
        <dbReference type="PIRNR" id="PIRNR016821"/>
    </source>
</evidence>
<evidence type="ECO:0000259" key="6">
    <source>
        <dbReference type="SMART" id="SM00363"/>
    </source>
</evidence>
<comment type="caution">
    <text evidence="7">The sequence shown here is derived from an EMBL/GenBank/DDBJ whole genome shotgun (WGS) entry which is preliminary data.</text>
</comment>
<dbReference type="PROSITE" id="PS50889">
    <property type="entry name" value="S4"/>
    <property type="match status" value="1"/>
</dbReference>
<dbReference type="RefSeq" id="WP_126765429.1">
    <property type="nucleotide sequence ID" value="NZ_PIPJ01000001.1"/>
</dbReference>
<dbReference type="Gene3D" id="3.10.290.10">
    <property type="entry name" value="RNA-binding S4 domain"/>
    <property type="match status" value="1"/>
</dbReference>
<evidence type="ECO:0000256" key="3">
    <source>
        <dbReference type="ARBA" id="ARBA00023125"/>
    </source>
</evidence>
<organism evidence="7 8">
    <name type="scientific">Aliidiomarina iranensis</name>
    <dbReference type="NCBI Taxonomy" id="1434071"/>
    <lineage>
        <taxon>Bacteria</taxon>
        <taxon>Pseudomonadati</taxon>
        <taxon>Pseudomonadota</taxon>
        <taxon>Gammaproteobacteria</taxon>
        <taxon>Alteromonadales</taxon>
        <taxon>Idiomarinaceae</taxon>
        <taxon>Aliidiomarina</taxon>
    </lineage>
</organism>